<dbReference type="Pfam" id="PF02578">
    <property type="entry name" value="Cu-oxidase_4"/>
    <property type="match status" value="1"/>
</dbReference>
<keyword evidence="5" id="KW-0862">Zinc</keyword>
<dbReference type="Gene3D" id="3.60.140.10">
    <property type="entry name" value="CNF1/YfiH-like putative cysteine hydrolases"/>
    <property type="match status" value="1"/>
</dbReference>
<dbReference type="OrthoDB" id="4279at2"/>
<evidence type="ECO:0000256" key="4">
    <source>
        <dbReference type="ARBA" id="ARBA00022723"/>
    </source>
</evidence>
<evidence type="ECO:0000256" key="6">
    <source>
        <dbReference type="ARBA" id="ARBA00047989"/>
    </source>
</evidence>
<keyword evidence="3" id="KW-0808">Transferase</keyword>
<comment type="caution">
    <text evidence="9">The sequence shown here is derived from an EMBL/GenBank/DDBJ whole genome shotgun (WGS) entry which is preliminary data.</text>
</comment>
<organism evidence="9 10">
    <name type="scientific">Solidesulfovibrio aerotolerans</name>
    <dbReference type="NCBI Taxonomy" id="295255"/>
    <lineage>
        <taxon>Bacteria</taxon>
        <taxon>Pseudomonadati</taxon>
        <taxon>Thermodesulfobacteriota</taxon>
        <taxon>Desulfovibrionia</taxon>
        <taxon>Desulfovibrionales</taxon>
        <taxon>Desulfovibrionaceae</taxon>
        <taxon>Solidesulfovibrio</taxon>
    </lineage>
</organism>
<evidence type="ECO:0000256" key="8">
    <source>
        <dbReference type="ARBA" id="ARBA00049893"/>
    </source>
</evidence>
<protein>
    <submittedName>
        <fullName evidence="9">Laccase domain-containing protein</fullName>
    </submittedName>
</protein>
<dbReference type="CDD" id="cd16833">
    <property type="entry name" value="YfiH"/>
    <property type="match status" value="1"/>
</dbReference>
<evidence type="ECO:0000256" key="5">
    <source>
        <dbReference type="ARBA" id="ARBA00022833"/>
    </source>
</evidence>
<dbReference type="GO" id="GO:0005507">
    <property type="term" value="F:copper ion binding"/>
    <property type="evidence" value="ECO:0007669"/>
    <property type="project" value="TreeGrafter"/>
</dbReference>
<dbReference type="InterPro" id="IPR038371">
    <property type="entry name" value="Cu_polyphenol_OxRdtase_sf"/>
</dbReference>
<evidence type="ECO:0000256" key="1">
    <source>
        <dbReference type="ARBA" id="ARBA00000553"/>
    </source>
</evidence>
<dbReference type="PANTHER" id="PTHR30616:SF3">
    <property type="entry name" value="PURINE NUCLEOSIDE PHOSPHORYLASE"/>
    <property type="match status" value="1"/>
</dbReference>
<dbReference type="Proteomes" id="UP000482487">
    <property type="component" value="Unassembled WGS sequence"/>
</dbReference>
<reference evidence="9 10" key="1">
    <citation type="submission" date="2020-01" db="EMBL/GenBank/DDBJ databases">
        <title>Genome sequence of Desulfovibrio aerotolerans DSM 16695(T).</title>
        <authorList>
            <person name="Karnachuk O."/>
            <person name="Avakyan M."/>
            <person name="Mardanov A."/>
            <person name="Kadnikov V."/>
            <person name="Ravin N."/>
        </authorList>
    </citation>
    <scope>NUCLEOTIDE SEQUENCE [LARGE SCALE GENOMIC DNA]</scope>
    <source>
        <strain evidence="9 10">DSM 16695</strain>
    </source>
</reference>
<accession>A0A7C9IVH0</accession>
<proteinExistence type="inferred from homology"/>
<dbReference type="EMBL" id="WVUD01000021">
    <property type="protein sequence ID" value="MYL83883.1"/>
    <property type="molecule type" value="Genomic_DNA"/>
</dbReference>
<evidence type="ECO:0000256" key="3">
    <source>
        <dbReference type="ARBA" id="ARBA00022679"/>
    </source>
</evidence>
<dbReference type="InterPro" id="IPR011324">
    <property type="entry name" value="Cytotoxic_necrot_fac-like_cat"/>
</dbReference>
<keyword evidence="10" id="KW-1185">Reference proteome</keyword>
<dbReference type="InterPro" id="IPR003730">
    <property type="entry name" value="Cu_polyphenol_OxRdtase"/>
</dbReference>
<dbReference type="AlphaFoldDB" id="A0A7C9IVH0"/>
<comment type="catalytic activity">
    <reaction evidence="7">
        <text>adenosine + phosphate = alpha-D-ribose 1-phosphate + adenine</text>
        <dbReference type="Rhea" id="RHEA:27642"/>
        <dbReference type="ChEBI" id="CHEBI:16335"/>
        <dbReference type="ChEBI" id="CHEBI:16708"/>
        <dbReference type="ChEBI" id="CHEBI:43474"/>
        <dbReference type="ChEBI" id="CHEBI:57720"/>
        <dbReference type="EC" id="2.4.2.1"/>
    </reaction>
    <physiologicalReaction direction="left-to-right" evidence="7">
        <dbReference type="Rhea" id="RHEA:27643"/>
    </physiologicalReaction>
</comment>
<dbReference type="GO" id="GO:0017061">
    <property type="term" value="F:S-methyl-5-thioadenosine phosphorylase activity"/>
    <property type="evidence" value="ECO:0007669"/>
    <property type="project" value="UniProtKB-EC"/>
</dbReference>
<comment type="catalytic activity">
    <reaction evidence="8">
        <text>S-methyl-5'-thioadenosine + phosphate = 5-(methylsulfanyl)-alpha-D-ribose 1-phosphate + adenine</text>
        <dbReference type="Rhea" id="RHEA:11852"/>
        <dbReference type="ChEBI" id="CHEBI:16708"/>
        <dbReference type="ChEBI" id="CHEBI:17509"/>
        <dbReference type="ChEBI" id="CHEBI:43474"/>
        <dbReference type="ChEBI" id="CHEBI:58533"/>
        <dbReference type="EC" id="2.4.2.28"/>
    </reaction>
    <physiologicalReaction direction="left-to-right" evidence="8">
        <dbReference type="Rhea" id="RHEA:11853"/>
    </physiologicalReaction>
</comment>
<comment type="catalytic activity">
    <reaction evidence="6">
        <text>adenosine + H2O + H(+) = inosine + NH4(+)</text>
        <dbReference type="Rhea" id="RHEA:24408"/>
        <dbReference type="ChEBI" id="CHEBI:15377"/>
        <dbReference type="ChEBI" id="CHEBI:15378"/>
        <dbReference type="ChEBI" id="CHEBI:16335"/>
        <dbReference type="ChEBI" id="CHEBI:17596"/>
        <dbReference type="ChEBI" id="CHEBI:28938"/>
        <dbReference type="EC" id="3.5.4.4"/>
    </reaction>
    <physiologicalReaction direction="left-to-right" evidence="6">
        <dbReference type="Rhea" id="RHEA:24409"/>
    </physiologicalReaction>
</comment>
<gene>
    <name evidence="9" type="ORF">GTA51_12165</name>
</gene>
<keyword evidence="4" id="KW-0479">Metal-binding</keyword>
<evidence type="ECO:0000256" key="2">
    <source>
        <dbReference type="ARBA" id="ARBA00007353"/>
    </source>
</evidence>
<comment type="catalytic activity">
    <reaction evidence="1">
        <text>inosine + phosphate = alpha-D-ribose 1-phosphate + hypoxanthine</text>
        <dbReference type="Rhea" id="RHEA:27646"/>
        <dbReference type="ChEBI" id="CHEBI:17368"/>
        <dbReference type="ChEBI" id="CHEBI:17596"/>
        <dbReference type="ChEBI" id="CHEBI:43474"/>
        <dbReference type="ChEBI" id="CHEBI:57720"/>
        <dbReference type="EC" id="2.4.2.1"/>
    </reaction>
    <physiologicalReaction direction="left-to-right" evidence="1">
        <dbReference type="Rhea" id="RHEA:27647"/>
    </physiologicalReaction>
</comment>
<dbReference type="RefSeq" id="WP_160961437.1">
    <property type="nucleotide sequence ID" value="NZ_WVUD01000021.1"/>
</dbReference>
<dbReference type="PANTHER" id="PTHR30616">
    <property type="entry name" value="UNCHARACTERIZED PROTEIN YFIH"/>
    <property type="match status" value="1"/>
</dbReference>
<sequence length="236" mass="26136">MNYIPFAFPDIPGVACAFGTGPDTLAFTGASDPLAVTAARTALQAELGFAVWHSLRQVHGVNMIFEPEFETLARPSIEAGDGMTETRAGHALAIKTADCQPVLISHASGRYVMALHVGWRGNVQDFCGRAVRSFCVRYGLAPGELSAVRGPSLGPGESEFTAFESEFGERFRPYFDHRSRKLDLWRLTRDQLTAVGLNRDRIYALDLCTKSLPQFFSYRRDKSTGRQASLIWIKEK</sequence>
<comment type="similarity">
    <text evidence="2">Belongs to the purine nucleoside phosphorylase YfiH/LACC1 family.</text>
</comment>
<evidence type="ECO:0000256" key="7">
    <source>
        <dbReference type="ARBA" id="ARBA00048968"/>
    </source>
</evidence>
<name>A0A7C9IVH0_9BACT</name>
<evidence type="ECO:0000313" key="9">
    <source>
        <dbReference type="EMBL" id="MYL83883.1"/>
    </source>
</evidence>
<evidence type="ECO:0000313" key="10">
    <source>
        <dbReference type="Proteomes" id="UP000482487"/>
    </source>
</evidence>
<dbReference type="SUPFAM" id="SSF64438">
    <property type="entry name" value="CNF1/YfiH-like putative cysteine hydrolases"/>
    <property type="match status" value="1"/>
</dbReference>